<dbReference type="GO" id="GO:0003677">
    <property type="term" value="F:DNA binding"/>
    <property type="evidence" value="ECO:0007669"/>
    <property type="project" value="InterPro"/>
</dbReference>
<dbReference type="GO" id="GO:0070182">
    <property type="term" value="F:DNA polymerase binding"/>
    <property type="evidence" value="ECO:0007669"/>
    <property type="project" value="TreeGrafter"/>
</dbReference>
<comment type="similarity">
    <text evidence="1">Belongs to the Cdt1 family.</text>
</comment>
<dbReference type="SUPFAM" id="SSF46785">
    <property type="entry name" value="Winged helix' DNA-binding domain"/>
    <property type="match status" value="1"/>
</dbReference>
<evidence type="ECO:0000313" key="6">
    <source>
        <dbReference type="EMBL" id="KAG0294153.1"/>
    </source>
</evidence>
<dbReference type="OrthoDB" id="341730at2759"/>
<feature type="domain" description="CDT1 Geminin-binding" evidence="5">
    <location>
        <begin position="319"/>
        <end position="473"/>
    </location>
</feature>
<feature type="region of interest" description="Disordered" evidence="4">
    <location>
        <begin position="65"/>
        <end position="127"/>
    </location>
</feature>
<feature type="region of interest" description="Disordered" evidence="4">
    <location>
        <begin position="150"/>
        <end position="185"/>
    </location>
</feature>
<feature type="compositionally biased region" description="Acidic residues" evidence="4">
    <location>
        <begin position="161"/>
        <end position="175"/>
    </location>
</feature>
<dbReference type="EMBL" id="JAAAIN010002348">
    <property type="protein sequence ID" value="KAG0294153.1"/>
    <property type="molecule type" value="Genomic_DNA"/>
</dbReference>
<feature type="compositionally biased region" description="Basic and acidic residues" evidence="4">
    <location>
        <begin position="93"/>
        <end position="104"/>
    </location>
</feature>
<keyword evidence="7" id="KW-1185">Reference proteome</keyword>
<proteinExistence type="inferred from homology"/>
<feature type="coiled-coil region" evidence="3">
    <location>
        <begin position="532"/>
        <end position="559"/>
    </location>
</feature>
<dbReference type="GO" id="GO:0000076">
    <property type="term" value="P:DNA replication checkpoint signaling"/>
    <property type="evidence" value="ECO:0007669"/>
    <property type="project" value="TreeGrafter"/>
</dbReference>
<sequence>MAGGNQTRLGLVHQKPGTRRTLNEKRIVNPAATTGDGKTEQLLPTERLLEKAGALTQTMEEKLMEYKKGKEEEKRVRNTPPVVSTRSSRSITKRTEETNKDDSTQRNLRSMMQASAKKTTTTTTTTTATRISSAISSSTTLTESITTIDNVEKTASISEHDEQDGELEEQDDDGTEPTSRDAEVQTDYVKTVLEKREVVASESSVEQQLEGKFDDSGEDSVVPILEGSPRRPTVRKEVMKPVAKDTTVNVAEEEDEDNIHPLARTVVKSTSRPLHRKPHADTSNHDSTDKAHQPVNIPSKSPRKIVVREPVMSETVLPLPSHMDAMFELFKGLEQVLEFTKRQGQLCFYHKLRKHVELQSGRNFEIKHLAQLKTILPEGYKLTEAPCLFEGVKTRSILIDMPILKDESEGNFAPENEKRRKLFVERLYDRIKSHHKTFLSSTTPHRTDTYPYEWHPDFDLETVAPVEETDIPLLKPSIVDSSKLNLRNLGVRREIVKAPAKTVTITKEDSPSTSQEKPEPVTAADFPPEAPVTKALSALEQLKERIRQKQLEKKDQGRGLASPEEKRQALIASRLPAVFDLIRFKRVDVLPLKALTEQVVKSSRQPISEVEGRESLEMMAKVLPEWCSVFGTNDGVKYFKVLRDDGHGNRILHDERALRTRLVTKTTAGL</sequence>
<feature type="region of interest" description="Disordered" evidence="4">
    <location>
        <begin position="268"/>
        <end position="301"/>
    </location>
</feature>
<name>A0A9P6QTB8_9FUNG</name>
<dbReference type="SMART" id="SM01075">
    <property type="entry name" value="CDT1"/>
    <property type="match status" value="1"/>
</dbReference>
<dbReference type="Gene3D" id="1.10.10.1420">
    <property type="entry name" value="DNA replication factor Cdt1, C-terminal WH domain"/>
    <property type="match status" value="1"/>
</dbReference>
<dbReference type="InterPro" id="IPR036390">
    <property type="entry name" value="WH_DNA-bd_sf"/>
</dbReference>
<evidence type="ECO:0000256" key="3">
    <source>
        <dbReference type="SAM" id="Coils"/>
    </source>
</evidence>
<accession>A0A9P6QTB8</accession>
<dbReference type="InterPro" id="IPR045173">
    <property type="entry name" value="Cdt1"/>
</dbReference>
<comment type="caution">
    <text evidence="6">The sequence shown here is derived from an EMBL/GenBank/DDBJ whole genome shotgun (WGS) entry which is preliminary data.</text>
</comment>
<feature type="compositionally biased region" description="Low complexity" evidence="4">
    <location>
        <begin position="79"/>
        <end position="90"/>
    </location>
</feature>
<dbReference type="Proteomes" id="UP000823405">
    <property type="component" value="Unassembled WGS sequence"/>
</dbReference>
<evidence type="ECO:0000256" key="4">
    <source>
        <dbReference type="SAM" id="MobiDB-lite"/>
    </source>
</evidence>
<feature type="region of interest" description="Disordered" evidence="4">
    <location>
        <begin position="503"/>
        <end position="527"/>
    </location>
</feature>
<gene>
    <name evidence="6" type="ORF">BGZ97_005144</name>
</gene>
<evidence type="ECO:0000313" key="7">
    <source>
        <dbReference type="Proteomes" id="UP000823405"/>
    </source>
</evidence>
<feature type="compositionally biased region" description="Basic and acidic residues" evidence="4">
    <location>
        <begin position="65"/>
        <end position="76"/>
    </location>
</feature>
<keyword evidence="2" id="KW-0131">Cell cycle</keyword>
<protein>
    <recommendedName>
        <fullName evidence="5">CDT1 Geminin-binding domain-containing protein</fullName>
    </recommendedName>
</protein>
<feature type="compositionally biased region" description="Low complexity" evidence="4">
    <location>
        <begin position="114"/>
        <end position="127"/>
    </location>
</feature>
<feature type="region of interest" description="Disordered" evidence="4">
    <location>
        <begin position="206"/>
        <end position="227"/>
    </location>
</feature>
<dbReference type="Pfam" id="PF16679">
    <property type="entry name" value="CDT1_C"/>
    <property type="match status" value="1"/>
</dbReference>
<evidence type="ECO:0000256" key="2">
    <source>
        <dbReference type="ARBA" id="ARBA00023306"/>
    </source>
</evidence>
<feature type="compositionally biased region" description="Basic and acidic residues" evidence="4">
    <location>
        <begin position="279"/>
        <end position="292"/>
    </location>
</feature>
<dbReference type="InterPro" id="IPR014939">
    <property type="entry name" value="CDT1_Gemini-bd-like"/>
</dbReference>
<feature type="region of interest" description="Disordered" evidence="4">
    <location>
        <begin position="1"/>
        <end position="40"/>
    </location>
</feature>
<dbReference type="GO" id="GO:0005634">
    <property type="term" value="C:nucleus"/>
    <property type="evidence" value="ECO:0007669"/>
    <property type="project" value="TreeGrafter"/>
</dbReference>
<evidence type="ECO:0000256" key="1">
    <source>
        <dbReference type="ARBA" id="ARBA00008356"/>
    </source>
</evidence>
<dbReference type="AlphaFoldDB" id="A0A9P6QTB8"/>
<dbReference type="GO" id="GO:0071163">
    <property type="term" value="P:DNA replication preinitiation complex assembly"/>
    <property type="evidence" value="ECO:0007669"/>
    <property type="project" value="InterPro"/>
</dbReference>
<keyword evidence="3" id="KW-0175">Coiled coil</keyword>
<dbReference type="Pfam" id="PF08839">
    <property type="entry name" value="CDT1"/>
    <property type="match status" value="1"/>
</dbReference>
<dbReference type="PANTHER" id="PTHR28637:SF1">
    <property type="entry name" value="DNA REPLICATION FACTOR CDT1"/>
    <property type="match status" value="1"/>
</dbReference>
<dbReference type="InterPro" id="IPR038090">
    <property type="entry name" value="Cdt1_C_WH_dom_sf"/>
</dbReference>
<organism evidence="6 7">
    <name type="scientific">Linnemannia gamsii</name>
    <dbReference type="NCBI Taxonomy" id="64522"/>
    <lineage>
        <taxon>Eukaryota</taxon>
        <taxon>Fungi</taxon>
        <taxon>Fungi incertae sedis</taxon>
        <taxon>Mucoromycota</taxon>
        <taxon>Mortierellomycotina</taxon>
        <taxon>Mortierellomycetes</taxon>
        <taxon>Mortierellales</taxon>
        <taxon>Mortierellaceae</taxon>
        <taxon>Linnemannia</taxon>
    </lineage>
</organism>
<reference evidence="6" key="1">
    <citation type="journal article" date="2020" name="Fungal Divers.">
        <title>Resolving the Mortierellaceae phylogeny through synthesis of multi-gene phylogenetics and phylogenomics.</title>
        <authorList>
            <person name="Vandepol N."/>
            <person name="Liber J."/>
            <person name="Desiro A."/>
            <person name="Na H."/>
            <person name="Kennedy M."/>
            <person name="Barry K."/>
            <person name="Grigoriev I.V."/>
            <person name="Miller A.N."/>
            <person name="O'Donnell K."/>
            <person name="Stajich J.E."/>
            <person name="Bonito G."/>
        </authorList>
    </citation>
    <scope>NUCLEOTIDE SEQUENCE</scope>
    <source>
        <strain evidence="6">NVP60</strain>
    </source>
</reference>
<dbReference type="GO" id="GO:0000278">
    <property type="term" value="P:mitotic cell cycle"/>
    <property type="evidence" value="ECO:0007669"/>
    <property type="project" value="TreeGrafter"/>
</dbReference>
<dbReference type="PANTHER" id="PTHR28637">
    <property type="entry name" value="DNA REPLICATION FACTOR CDT1"/>
    <property type="match status" value="1"/>
</dbReference>
<dbReference type="GO" id="GO:0030174">
    <property type="term" value="P:regulation of DNA-templated DNA replication initiation"/>
    <property type="evidence" value="ECO:0007669"/>
    <property type="project" value="InterPro"/>
</dbReference>
<evidence type="ECO:0000259" key="5">
    <source>
        <dbReference type="SMART" id="SM01075"/>
    </source>
</evidence>
<dbReference type="InterPro" id="IPR032054">
    <property type="entry name" value="Cdt1_C"/>
</dbReference>